<dbReference type="EMBL" id="BTGB01000009">
    <property type="protein sequence ID" value="GMM48326.1"/>
    <property type="molecule type" value="Genomic_DNA"/>
</dbReference>
<name>A0AAV5RCI6_PICKL</name>
<dbReference type="GO" id="GO:0070476">
    <property type="term" value="P:rRNA (guanine-N7)-methylation"/>
    <property type="evidence" value="ECO:0007669"/>
    <property type="project" value="TreeGrafter"/>
</dbReference>
<dbReference type="GO" id="GO:0005634">
    <property type="term" value="C:nucleus"/>
    <property type="evidence" value="ECO:0007669"/>
    <property type="project" value="UniProtKB-SubCell"/>
</dbReference>
<dbReference type="PANTHER" id="PTHR12773">
    <property type="entry name" value="UPF0315 PROTEIN-RELATED"/>
    <property type="match status" value="1"/>
</dbReference>
<evidence type="ECO:0000256" key="1">
    <source>
        <dbReference type="ARBA" id="ARBA00004123"/>
    </source>
</evidence>
<evidence type="ECO:0000256" key="6">
    <source>
        <dbReference type="ARBA" id="ARBA00069342"/>
    </source>
</evidence>
<comment type="similarity">
    <text evidence="3">Belongs to the TRM112 family.</text>
</comment>
<dbReference type="GO" id="GO:0046982">
    <property type="term" value="F:protein heterodimerization activity"/>
    <property type="evidence" value="ECO:0007669"/>
    <property type="project" value="InterPro"/>
</dbReference>
<dbReference type="InterPro" id="IPR005651">
    <property type="entry name" value="Trm112-like"/>
</dbReference>
<protein>
    <recommendedName>
        <fullName evidence="6">Multifunctional methyltransferase subunit trm112</fullName>
    </recommendedName>
    <alternativeName>
        <fullName evidence="7">eRF1 methyltransferase subunit trm112</fullName>
    </alternativeName>
</protein>
<keyword evidence="9" id="KW-1185">Reference proteome</keyword>
<accession>A0AAV5RCI6</accession>
<dbReference type="FunFam" id="2.20.25.10:FF:000021">
    <property type="entry name" value="Multifunctional methyltransferase subunit trm112"/>
    <property type="match status" value="1"/>
</dbReference>
<dbReference type="Proteomes" id="UP001378960">
    <property type="component" value="Unassembled WGS sequence"/>
</dbReference>
<dbReference type="Gene3D" id="2.20.25.10">
    <property type="match status" value="1"/>
</dbReference>
<dbReference type="AlphaFoldDB" id="A0AAV5RCI6"/>
<proteinExistence type="inferred from homology"/>
<evidence type="ECO:0000256" key="3">
    <source>
        <dbReference type="ARBA" id="ARBA00007980"/>
    </source>
</evidence>
<evidence type="ECO:0000256" key="7">
    <source>
        <dbReference type="ARBA" id="ARBA00083044"/>
    </source>
</evidence>
<dbReference type="Pfam" id="PF03966">
    <property type="entry name" value="Trm112p"/>
    <property type="match status" value="1"/>
</dbReference>
<dbReference type="InterPro" id="IPR039127">
    <property type="entry name" value="Trm112"/>
</dbReference>
<keyword evidence="4" id="KW-0963">Cytoplasm</keyword>
<reference evidence="8 9" key="1">
    <citation type="journal article" date="2023" name="Elife">
        <title>Identification of key yeast species and microbe-microbe interactions impacting larval growth of Drosophila in the wild.</title>
        <authorList>
            <person name="Mure A."/>
            <person name="Sugiura Y."/>
            <person name="Maeda R."/>
            <person name="Honda K."/>
            <person name="Sakurai N."/>
            <person name="Takahashi Y."/>
            <person name="Watada M."/>
            <person name="Katoh T."/>
            <person name="Gotoh A."/>
            <person name="Gotoh Y."/>
            <person name="Taniguchi I."/>
            <person name="Nakamura K."/>
            <person name="Hayashi T."/>
            <person name="Katayama T."/>
            <person name="Uemura T."/>
            <person name="Hattori Y."/>
        </authorList>
    </citation>
    <scope>NUCLEOTIDE SEQUENCE [LARGE SCALE GENOMIC DNA]</scope>
    <source>
        <strain evidence="8 9">PK-24</strain>
    </source>
</reference>
<dbReference type="GO" id="GO:0030488">
    <property type="term" value="P:tRNA methylation"/>
    <property type="evidence" value="ECO:0007669"/>
    <property type="project" value="TreeGrafter"/>
</dbReference>
<organism evidence="8 9">
    <name type="scientific">Pichia kluyveri</name>
    <name type="common">Yeast</name>
    <dbReference type="NCBI Taxonomy" id="36015"/>
    <lineage>
        <taxon>Eukaryota</taxon>
        <taxon>Fungi</taxon>
        <taxon>Dikarya</taxon>
        <taxon>Ascomycota</taxon>
        <taxon>Saccharomycotina</taxon>
        <taxon>Pichiomycetes</taxon>
        <taxon>Pichiales</taxon>
        <taxon>Pichiaceae</taxon>
        <taxon>Pichia</taxon>
    </lineage>
</organism>
<dbReference type="GO" id="GO:0005737">
    <property type="term" value="C:cytoplasm"/>
    <property type="evidence" value="ECO:0007669"/>
    <property type="project" value="UniProtKB-SubCell"/>
</dbReference>
<comment type="subcellular location">
    <subcellularLocation>
        <location evidence="2">Cytoplasm</location>
    </subcellularLocation>
    <subcellularLocation>
        <location evidence="1">Nucleus</location>
    </subcellularLocation>
</comment>
<evidence type="ECO:0000256" key="2">
    <source>
        <dbReference type="ARBA" id="ARBA00004496"/>
    </source>
</evidence>
<comment type="caution">
    <text evidence="8">The sequence shown here is derived from an EMBL/GenBank/DDBJ whole genome shotgun (WGS) entry which is preliminary data.</text>
</comment>
<gene>
    <name evidence="8" type="ORF">DAPK24_049240</name>
</gene>
<evidence type="ECO:0000313" key="8">
    <source>
        <dbReference type="EMBL" id="GMM48326.1"/>
    </source>
</evidence>
<sequence>MKFITSNFVRCAVKSCDGTEGSFPLNFQDCKLQLEEQEFNEEFIISMLERLDWSALVKVASQLGNNAIPPQKPSLDDINEVLLKDLHSLLLETQIIEGKMICDNCQHVYYIKDGIASFLLPPHLAK</sequence>
<evidence type="ECO:0000256" key="5">
    <source>
        <dbReference type="ARBA" id="ARBA00023242"/>
    </source>
</evidence>
<keyword evidence="5" id="KW-0539">Nucleus</keyword>
<evidence type="ECO:0000256" key="4">
    <source>
        <dbReference type="ARBA" id="ARBA00022490"/>
    </source>
</evidence>
<dbReference type="PANTHER" id="PTHR12773:SF0">
    <property type="entry name" value="MULTIFUNCTIONAL METHYLTRANSFERASE SUBUNIT TRM112-LIKE PROTEIN"/>
    <property type="match status" value="1"/>
</dbReference>
<evidence type="ECO:0000313" key="9">
    <source>
        <dbReference type="Proteomes" id="UP001378960"/>
    </source>
</evidence>